<evidence type="ECO:0008006" key="4">
    <source>
        <dbReference type="Google" id="ProtNLM"/>
    </source>
</evidence>
<dbReference type="eggNOG" id="ENOG503386N">
    <property type="taxonomic scope" value="Bacteria"/>
</dbReference>
<dbReference type="EMBL" id="CCDP010000002">
    <property type="protein sequence ID" value="CDQ40627.1"/>
    <property type="molecule type" value="Genomic_DNA"/>
</dbReference>
<gene>
    <name evidence="2" type="ORF">BN990_02953</name>
</gene>
<dbReference type="Pfam" id="PF14153">
    <property type="entry name" value="Spore_coat_CotO"/>
    <property type="match status" value="1"/>
</dbReference>
<proteinExistence type="predicted"/>
<sequence>MGKKYAKNPLLFIHQPKEVDLQAPMQHMYVTPKNKKETGNEKVENFDNKGTQEVVKKGGRHPAFDEQNEVKRNNDPKEETKQTKFKDMSIEEKVDYFVNSPSYAPKLRCEIKTEERTFRGVITGSEGNYVYIRVGNRSSSTKVSLDDIKHIRLLGF</sequence>
<accession>A0A024QEG1</accession>
<dbReference type="STRING" id="1462526.BN990_02953"/>
<keyword evidence="3" id="KW-1185">Reference proteome</keyword>
<protein>
    <recommendedName>
        <fullName evidence="4">Spore coat protein CotO</fullName>
    </recommendedName>
</protein>
<organism evidence="2 3">
    <name type="scientific">Virgibacillus massiliensis</name>
    <dbReference type="NCBI Taxonomy" id="1462526"/>
    <lineage>
        <taxon>Bacteria</taxon>
        <taxon>Bacillati</taxon>
        <taxon>Bacillota</taxon>
        <taxon>Bacilli</taxon>
        <taxon>Bacillales</taxon>
        <taxon>Bacillaceae</taxon>
        <taxon>Virgibacillus</taxon>
    </lineage>
</organism>
<name>A0A024QEG1_9BACI</name>
<evidence type="ECO:0000256" key="1">
    <source>
        <dbReference type="SAM" id="MobiDB-lite"/>
    </source>
</evidence>
<reference evidence="3" key="2">
    <citation type="submission" date="2014-05" db="EMBL/GenBank/DDBJ databases">
        <title>Draft genome sequence of Virgibacillus massiliensis Vm-5.</title>
        <authorList>
            <person name="Khelaifia S."/>
            <person name="Croce O."/>
            <person name="Lagier J.C."/>
            <person name="Raoult D."/>
        </authorList>
    </citation>
    <scope>NUCLEOTIDE SEQUENCE [LARGE SCALE GENOMIC DNA]</scope>
    <source>
        <strain evidence="3">Vm-5</strain>
    </source>
</reference>
<dbReference type="InterPro" id="IPR025439">
    <property type="entry name" value="Spore_coat_CotO"/>
</dbReference>
<feature type="region of interest" description="Disordered" evidence="1">
    <location>
        <begin position="33"/>
        <end position="84"/>
    </location>
</feature>
<evidence type="ECO:0000313" key="2">
    <source>
        <dbReference type="EMBL" id="CDQ40627.1"/>
    </source>
</evidence>
<feature type="compositionally biased region" description="Basic and acidic residues" evidence="1">
    <location>
        <begin position="34"/>
        <end position="47"/>
    </location>
</feature>
<dbReference type="AlphaFoldDB" id="A0A024QEG1"/>
<dbReference type="RefSeq" id="WP_038245619.1">
    <property type="nucleotide sequence ID" value="NZ_BNER01000006.1"/>
</dbReference>
<feature type="compositionally biased region" description="Basic and acidic residues" evidence="1">
    <location>
        <begin position="62"/>
        <end position="84"/>
    </location>
</feature>
<dbReference type="OrthoDB" id="2970540at2"/>
<reference evidence="2 3" key="1">
    <citation type="submission" date="2014-03" db="EMBL/GenBank/DDBJ databases">
        <authorList>
            <person name="Urmite Genomes U."/>
        </authorList>
    </citation>
    <scope>NUCLEOTIDE SEQUENCE [LARGE SCALE GENOMIC DNA]</scope>
    <source>
        <strain evidence="2 3">Vm-5</strain>
    </source>
</reference>
<dbReference type="Proteomes" id="UP000028875">
    <property type="component" value="Unassembled WGS sequence"/>
</dbReference>
<evidence type="ECO:0000313" key="3">
    <source>
        <dbReference type="Proteomes" id="UP000028875"/>
    </source>
</evidence>
<comment type="caution">
    <text evidence="2">The sequence shown here is derived from an EMBL/GenBank/DDBJ whole genome shotgun (WGS) entry which is preliminary data.</text>
</comment>